<reference evidence="3" key="1">
    <citation type="submission" date="2017-09" db="EMBL/GenBank/DDBJ databases">
        <authorList>
            <person name="Feng G."/>
            <person name="Zhu H."/>
        </authorList>
    </citation>
    <scope>NUCLEOTIDE SEQUENCE [LARGE SCALE GENOMIC DNA]</scope>
    <source>
        <strain evidence="3">1PNM-20</strain>
    </source>
</reference>
<organism evidence="2 3">
    <name type="scientific">Sphingomonas lenta</name>
    <dbReference type="NCBI Taxonomy" id="1141887"/>
    <lineage>
        <taxon>Bacteria</taxon>
        <taxon>Pseudomonadati</taxon>
        <taxon>Pseudomonadota</taxon>
        <taxon>Alphaproteobacteria</taxon>
        <taxon>Sphingomonadales</taxon>
        <taxon>Sphingomonadaceae</taxon>
        <taxon>Sphingomonas</taxon>
    </lineage>
</organism>
<keyword evidence="3" id="KW-1185">Reference proteome</keyword>
<dbReference type="PANTHER" id="PTHR36503">
    <property type="entry name" value="BLR2520 PROTEIN"/>
    <property type="match status" value="1"/>
</dbReference>
<gene>
    <name evidence="2" type="ORF">CKY28_09495</name>
</gene>
<dbReference type="AlphaFoldDB" id="A0A2A2SEW4"/>
<proteinExistence type="predicted"/>
<dbReference type="Pfam" id="PF00903">
    <property type="entry name" value="Glyoxalase"/>
    <property type="match status" value="1"/>
</dbReference>
<evidence type="ECO:0000313" key="3">
    <source>
        <dbReference type="Proteomes" id="UP000218151"/>
    </source>
</evidence>
<sequence length="145" mass="15801">MPKMIFVNLPVADLARSTAFYEAIGCTRDERFSNDQAAMMVWSDTISFMLLTHPFYAGFTSKRIADARETSEVLLCLSRDSREEVDAIVDAAVAAGGTGDVRPPQDMGFMYGRSFEDPDGHVFEPMYMDVEAATAATGQPAAQAA</sequence>
<dbReference type="PROSITE" id="PS51819">
    <property type="entry name" value="VOC"/>
    <property type="match status" value="1"/>
</dbReference>
<feature type="domain" description="VOC" evidence="1">
    <location>
        <begin position="3"/>
        <end position="128"/>
    </location>
</feature>
<dbReference type="EMBL" id="NSLI01000003">
    <property type="protein sequence ID" value="PAX07844.1"/>
    <property type="molecule type" value="Genomic_DNA"/>
</dbReference>
<dbReference type="InterPro" id="IPR037523">
    <property type="entry name" value="VOC_core"/>
</dbReference>
<keyword evidence="2" id="KW-0456">Lyase</keyword>
<dbReference type="InterPro" id="IPR004360">
    <property type="entry name" value="Glyas_Fos-R_dOase_dom"/>
</dbReference>
<dbReference type="SUPFAM" id="SSF54593">
    <property type="entry name" value="Glyoxalase/Bleomycin resistance protein/Dihydroxybiphenyl dioxygenase"/>
    <property type="match status" value="1"/>
</dbReference>
<protein>
    <submittedName>
        <fullName evidence="2">Lactoylglutathione lyase</fullName>
    </submittedName>
</protein>
<dbReference type="InterPro" id="IPR029068">
    <property type="entry name" value="Glyas_Bleomycin-R_OHBP_Dase"/>
</dbReference>
<evidence type="ECO:0000259" key="1">
    <source>
        <dbReference type="PROSITE" id="PS51819"/>
    </source>
</evidence>
<dbReference type="RefSeq" id="WP_095998087.1">
    <property type="nucleotide sequence ID" value="NZ_NSLI01000003.1"/>
</dbReference>
<evidence type="ECO:0000313" key="2">
    <source>
        <dbReference type="EMBL" id="PAX07844.1"/>
    </source>
</evidence>
<dbReference type="GO" id="GO:0016829">
    <property type="term" value="F:lyase activity"/>
    <property type="evidence" value="ECO:0007669"/>
    <property type="project" value="UniProtKB-KW"/>
</dbReference>
<dbReference type="OrthoDB" id="9798430at2"/>
<accession>A0A2A2SEW4</accession>
<dbReference type="Proteomes" id="UP000218151">
    <property type="component" value="Unassembled WGS sequence"/>
</dbReference>
<name>A0A2A2SEW4_9SPHN</name>
<dbReference type="Gene3D" id="3.10.180.10">
    <property type="entry name" value="2,3-Dihydroxybiphenyl 1,2-Dioxygenase, domain 1"/>
    <property type="match status" value="1"/>
</dbReference>
<dbReference type="PANTHER" id="PTHR36503:SF2">
    <property type="entry name" value="BLR2408 PROTEIN"/>
    <property type="match status" value="1"/>
</dbReference>
<comment type="caution">
    <text evidence="2">The sequence shown here is derived from an EMBL/GenBank/DDBJ whole genome shotgun (WGS) entry which is preliminary data.</text>
</comment>